<organism evidence="2 3">
    <name type="scientific">Aspergillus ruber (strain CBS 135680)</name>
    <dbReference type="NCBI Taxonomy" id="1388766"/>
    <lineage>
        <taxon>Eukaryota</taxon>
        <taxon>Fungi</taxon>
        <taxon>Dikarya</taxon>
        <taxon>Ascomycota</taxon>
        <taxon>Pezizomycotina</taxon>
        <taxon>Eurotiomycetes</taxon>
        <taxon>Eurotiomycetidae</taxon>
        <taxon>Eurotiales</taxon>
        <taxon>Aspergillaceae</taxon>
        <taxon>Aspergillus</taxon>
        <taxon>Aspergillus subgen. Aspergillus</taxon>
    </lineage>
</organism>
<protein>
    <submittedName>
        <fullName evidence="2">Uncharacterized protein</fullName>
    </submittedName>
</protein>
<dbReference type="STRING" id="1388766.A0A017S6W4"/>
<proteinExistence type="predicted"/>
<dbReference type="RefSeq" id="XP_040636057.1">
    <property type="nucleotide sequence ID" value="XM_040777911.1"/>
</dbReference>
<name>A0A017S6W4_ASPRC</name>
<dbReference type="Proteomes" id="UP000019804">
    <property type="component" value="Unassembled WGS sequence"/>
</dbReference>
<dbReference type="EMBL" id="KK088437">
    <property type="protein sequence ID" value="EYE92369.1"/>
    <property type="molecule type" value="Genomic_DNA"/>
</dbReference>
<dbReference type="HOGENOM" id="CLU_144964_0_0_1"/>
<feature type="signal peptide" evidence="1">
    <location>
        <begin position="1"/>
        <end position="19"/>
    </location>
</feature>
<keyword evidence="1" id="KW-0732">Signal</keyword>
<evidence type="ECO:0000256" key="1">
    <source>
        <dbReference type="SAM" id="SignalP"/>
    </source>
</evidence>
<accession>A0A017S6W4</accession>
<dbReference type="AlphaFoldDB" id="A0A017S6W4"/>
<keyword evidence="3" id="KW-1185">Reference proteome</keyword>
<evidence type="ECO:0000313" key="2">
    <source>
        <dbReference type="EMBL" id="EYE92369.1"/>
    </source>
</evidence>
<sequence>MLFTCKTILLAAAANLIRAAPTTSAKEVVSIDSFNSTVSTLDNNADTEGWAAFCNDADCSNCGMSVSLTNPGCLRQTGRKAVKFHGSPIWNTFTLIVSPNNQCGCQSSCQPGLNAGSGCFPLDDLQGGSYRFITGDGTCPSNNC</sequence>
<dbReference type="GeneID" id="63693035"/>
<reference evidence="3" key="1">
    <citation type="journal article" date="2014" name="Nat. Commun.">
        <title>Genomic adaptations of the halophilic Dead Sea filamentous fungus Eurotium rubrum.</title>
        <authorList>
            <person name="Kis-Papo T."/>
            <person name="Weig A.R."/>
            <person name="Riley R."/>
            <person name="Persoh D."/>
            <person name="Salamov A."/>
            <person name="Sun H."/>
            <person name="Lipzen A."/>
            <person name="Wasser S.P."/>
            <person name="Rambold G."/>
            <person name="Grigoriev I.V."/>
            <person name="Nevo E."/>
        </authorList>
    </citation>
    <scope>NUCLEOTIDE SEQUENCE [LARGE SCALE GENOMIC DNA]</scope>
    <source>
        <strain evidence="3">CBS 135680</strain>
    </source>
</reference>
<gene>
    <name evidence="2" type="ORF">EURHEDRAFT_191742</name>
</gene>
<feature type="chain" id="PRO_5001495856" evidence="1">
    <location>
        <begin position="20"/>
        <end position="144"/>
    </location>
</feature>
<evidence type="ECO:0000313" key="3">
    <source>
        <dbReference type="Proteomes" id="UP000019804"/>
    </source>
</evidence>
<dbReference type="OrthoDB" id="4477397at2759"/>